<organism evidence="3 4">
    <name type="scientific">Geosporobacter ferrireducens</name>
    <dbReference type="NCBI Taxonomy" id="1424294"/>
    <lineage>
        <taxon>Bacteria</taxon>
        <taxon>Bacillati</taxon>
        <taxon>Bacillota</taxon>
        <taxon>Clostridia</taxon>
        <taxon>Peptostreptococcales</taxon>
        <taxon>Thermotaleaceae</taxon>
        <taxon>Geosporobacter</taxon>
    </lineage>
</organism>
<dbReference type="Pfam" id="PF00903">
    <property type="entry name" value="Glyoxalase"/>
    <property type="match status" value="1"/>
</dbReference>
<dbReference type="PANTHER" id="PTHR36113:SF6">
    <property type="entry name" value="FOSFOMYCIN RESISTANCE PROTEIN FOSX"/>
    <property type="match status" value="1"/>
</dbReference>
<dbReference type="InterPro" id="IPR037523">
    <property type="entry name" value="VOC_core"/>
</dbReference>
<dbReference type="KEGG" id="gfe:Gferi_23320"/>
<dbReference type="InterPro" id="IPR051332">
    <property type="entry name" value="Fosfomycin_Res_Enzymes"/>
</dbReference>
<evidence type="ECO:0000313" key="3">
    <source>
        <dbReference type="EMBL" id="AOT72215.1"/>
    </source>
</evidence>
<dbReference type="Proteomes" id="UP000095743">
    <property type="component" value="Chromosome"/>
</dbReference>
<proteinExistence type="predicted"/>
<dbReference type="OrthoDB" id="9788468at2"/>
<dbReference type="EMBL" id="CP017269">
    <property type="protein sequence ID" value="AOT72215.1"/>
    <property type="molecule type" value="Genomic_DNA"/>
</dbReference>
<dbReference type="AlphaFoldDB" id="A0A1D8GMU6"/>
<dbReference type="NCBIfam" id="NF000222">
    <property type="entry name" value="FosX"/>
    <property type="match status" value="1"/>
</dbReference>
<dbReference type="NCBIfam" id="NF041542">
    <property type="entry name" value="fosX-Cc"/>
    <property type="match status" value="1"/>
</dbReference>
<gene>
    <name evidence="3" type="ORF">Gferi_23320</name>
</gene>
<accession>A0A1D8GMU6</accession>
<keyword evidence="3" id="KW-0808">Transferase</keyword>
<dbReference type="Gene3D" id="3.10.180.10">
    <property type="entry name" value="2,3-Dihydroxybiphenyl 1,2-Dioxygenase, domain 1"/>
    <property type="match status" value="1"/>
</dbReference>
<evidence type="ECO:0000259" key="2">
    <source>
        <dbReference type="PROSITE" id="PS51819"/>
    </source>
</evidence>
<name>A0A1D8GMU6_9FIRM</name>
<dbReference type="InterPro" id="IPR004360">
    <property type="entry name" value="Glyas_Fos-R_dOase_dom"/>
</dbReference>
<evidence type="ECO:0000256" key="1">
    <source>
        <dbReference type="ARBA" id="ARBA00022723"/>
    </source>
</evidence>
<feature type="domain" description="VOC" evidence="2">
    <location>
        <begin position="4"/>
        <end position="121"/>
    </location>
</feature>
<keyword evidence="1" id="KW-0479">Metal-binding</keyword>
<dbReference type="GO" id="GO:0046872">
    <property type="term" value="F:metal ion binding"/>
    <property type="evidence" value="ECO:0007669"/>
    <property type="project" value="UniProtKB-KW"/>
</dbReference>
<reference evidence="3 4" key="1">
    <citation type="submission" date="2016-09" db="EMBL/GenBank/DDBJ databases">
        <title>Genomic analysis reveals versatility of anaerobic energy metabolism of Geosporobacter ferrireducens IRF9 of phylum Firmicutes.</title>
        <authorList>
            <person name="Kim S.-J."/>
        </authorList>
    </citation>
    <scope>NUCLEOTIDE SEQUENCE [LARGE SCALE GENOMIC DNA]</scope>
    <source>
        <strain evidence="3 4">IRF9</strain>
    </source>
</reference>
<protein>
    <submittedName>
        <fullName evidence="3">FosX/FosE/FosI family fosfomycin resistance thiol transferase</fullName>
    </submittedName>
</protein>
<dbReference type="PANTHER" id="PTHR36113">
    <property type="entry name" value="LYASE, PUTATIVE-RELATED-RELATED"/>
    <property type="match status" value="1"/>
</dbReference>
<dbReference type="STRING" id="1424294.Gferi_23320"/>
<dbReference type="SUPFAM" id="SSF54593">
    <property type="entry name" value="Glyoxalase/Bleomycin resistance protein/Dihydroxybiphenyl dioxygenase"/>
    <property type="match status" value="1"/>
</dbReference>
<keyword evidence="4" id="KW-1185">Reference proteome</keyword>
<dbReference type="PROSITE" id="PS51819">
    <property type="entry name" value="VOC"/>
    <property type="match status" value="1"/>
</dbReference>
<dbReference type="RefSeq" id="WP_069980530.1">
    <property type="nucleotide sequence ID" value="NZ_CP017269.1"/>
</dbReference>
<dbReference type="InterPro" id="IPR029068">
    <property type="entry name" value="Glyas_Bleomycin-R_OHBP_Dase"/>
</dbReference>
<evidence type="ECO:0000313" key="4">
    <source>
        <dbReference type="Proteomes" id="UP000095743"/>
    </source>
</evidence>
<sequence>MILGISHITFIVKDLDKAATFFEEIFEAKEVYSSGDKTFSISKEKFFLINNLWIAVMEGEKIEKSYNHIAFKINESDYEMYLERIEKLGLEIKSGRKRVIEEGNSIYFYDYDNHLFELHTGTLETRLLRYQKEYMG</sequence>
<dbReference type="GO" id="GO:0016740">
    <property type="term" value="F:transferase activity"/>
    <property type="evidence" value="ECO:0007669"/>
    <property type="project" value="UniProtKB-KW"/>
</dbReference>